<comment type="caution">
    <text evidence="1">The sequence shown here is derived from an EMBL/GenBank/DDBJ whole genome shotgun (WGS) entry which is preliminary data.</text>
</comment>
<reference evidence="1" key="1">
    <citation type="journal article" date="2021" name="PeerJ">
        <title>Extensive microbial diversity within the chicken gut microbiome revealed by metagenomics and culture.</title>
        <authorList>
            <person name="Gilroy R."/>
            <person name="Ravi A."/>
            <person name="Getino M."/>
            <person name="Pursley I."/>
            <person name="Horton D.L."/>
            <person name="Alikhan N.F."/>
            <person name="Baker D."/>
            <person name="Gharbi K."/>
            <person name="Hall N."/>
            <person name="Watson M."/>
            <person name="Adriaenssens E.M."/>
            <person name="Foster-Nyarko E."/>
            <person name="Jarju S."/>
            <person name="Secka A."/>
            <person name="Antonio M."/>
            <person name="Oren A."/>
            <person name="Chaudhuri R.R."/>
            <person name="La Ragione R."/>
            <person name="Hildebrand F."/>
            <person name="Pallen M.J."/>
        </authorList>
    </citation>
    <scope>NUCLEOTIDE SEQUENCE</scope>
    <source>
        <strain evidence="1">ChiBcec1-1630</strain>
    </source>
</reference>
<dbReference type="EMBL" id="DWVS01000359">
    <property type="protein sequence ID" value="HJC89094.1"/>
    <property type="molecule type" value="Genomic_DNA"/>
</dbReference>
<sequence length="40" mass="4653">MKHFIFVRCFLIFPVRSGCTGNYPVFDSRGYLKALYYAGD</sequence>
<proteinExistence type="predicted"/>
<accession>A0A9D2QKA3</accession>
<evidence type="ECO:0000313" key="2">
    <source>
        <dbReference type="Proteomes" id="UP000823922"/>
    </source>
</evidence>
<dbReference type="Proteomes" id="UP000823922">
    <property type="component" value="Unassembled WGS sequence"/>
</dbReference>
<organism evidence="1 2">
    <name type="scientific">Candidatus Eisenbergiella intestinigallinarum</name>
    <dbReference type="NCBI Taxonomy" id="2838549"/>
    <lineage>
        <taxon>Bacteria</taxon>
        <taxon>Bacillati</taxon>
        <taxon>Bacillota</taxon>
        <taxon>Clostridia</taxon>
        <taxon>Lachnospirales</taxon>
        <taxon>Lachnospiraceae</taxon>
        <taxon>Eisenbergiella</taxon>
    </lineage>
</organism>
<gene>
    <name evidence="1" type="ORF">H9926_13905</name>
</gene>
<name>A0A9D2QKA3_9FIRM</name>
<reference evidence="1" key="2">
    <citation type="submission" date="2021-04" db="EMBL/GenBank/DDBJ databases">
        <authorList>
            <person name="Gilroy R."/>
        </authorList>
    </citation>
    <scope>NUCLEOTIDE SEQUENCE</scope>
    <source>
        <strain evidence="1">ChiBcec1-1630</strain>
    </source>
</reference>
<evidence type="ECO:0000313" key="1">
    <source>
        <dbReference type="EMBL" id="HJC89094.1"/>
    </source>
</evidence>
<dbReference type="AlphaFoldDB" id="A0A9D2QKA3"/>
<protein>
    <submittedName>
        <fullName evidence="1">DUF4454 domain-containing protein</fullName>
    </submittedName>
</protein>